<evidence type="ECO:0000256" key="2">
    <source>
        <dbReference type="SAM" id="MobiDB-lite"/>
    </source>
</evidence>
<dbReference type="PROSITE" id="PS50125">
    <property type="entry name" value="GUANYLATE_CYCLASE_2"/>
    <property type="match status" value="1"/>
</dbReference>
<organism evidence="4 5">
    <name type="scientific">Sinomonas terricola</name>
    <dbReference type="NCBI Taxonomy" id="3110330"/>
    <lineage>
        <taxon>Bacteria</taxon>
        <taxon>Bacillati</taxon>
        <taxon>Actinomycetota</taxon>
        <taxon>Actinomycetes</taxon>
        <taxon>Micrococcales</taxon>
        <taxon>Micrococcaceae</taxon>
        <taxon>Sinomonas</taxon>
    </lineage>
</organism>
<dbReference type="InterPro" id="IPR001054">
    <property type="entry name" value="A/G_cyclase"/>
</dbReference>
<dbReference type="RefSeq" id="WP_323278540.1">
    <property type="nucleotide sequence ID" value="NZ_JAYGGQ010000004.1"/>
</dbReference>
<keyword evidence="5" id="KW-1185">Reference proteome</keyword>
<gene>
    <name evidence="4" type="ORF">SPF06_08220</name>
</gene>
<keyword evidence="4" id="KW-0456">Lyase</keyword>
<comment type="similarity">
    <text evidence="1">Belongs to the adenylyl cyclase class-3 family.</text>
</comment>
<accession>A0ABU5T531</accession>
<dbReference type="Proteomes" id="UP001304769">
    <property type="component" value="Unassembled WGS sequence"/>
</dbReference>
<feature type="domain" description="Guanylate cyclase" evidence="3">
    <location>
        <begin position="215"/>
        <end position="324"/>
    </location>
</feature>
<evidence type="ECO:0000313" key="4">
    <source>
        <dbReference type="EMBL" id="MEA5454703.1"/>
    </source>
</evidence>
<dbReference type="Pfam" id="PF00211">
    <property type="entry name" value="Guanylate_cyc"/>
    <property type="match status" value="1"/>
</dbReference>
<protein>
    <submittedName>
        <fullName evidence="4">Adenylate/guanylate cyclase domain-containing protein</fullName>
        <ecNumber evidence="4">4.6.1.-</ecNumber>
    </submittedName>
</protein>
<dbReference type="Gene3D" id="3.30.70.1230">
    <property type="entry name" value="Nucleotide cyclase"/>
    <property type="match status" value="1"/>
</dbReference>
<evidence type="ECO:0000256" key="1">
    <source>
        <dbReference type="ARBA" id="ARBA00005381"/>
    </source>
</evidence>
<dbReference type="SUPFAM" id="SSF55073">
    <property type="entry name" value="Nucleotide cyclase"/>
    <property type="match status" value="1"/>
</dbReference>
<proteinExistence type="inferred from homology"/>
<dbReference type="EC" id="4.6.1.-" evidence="4"/>
<dbReference type="GO" id="GO:0016829">
    <property type="term" value="F:lyase activity"/>
    <property type="evidence" value="ECO:0007669"/>
    <property type="project" value="UniProtKB-KW"/>
</dbReference>
<evidence type="ECO:0000313" key="5">
    <source>
        <dbReference type="Proteomes" id="UP001304769"/>
    </source>
</evidence>
<sequence length="380" mass="41143">MDDELAPPTRDEPAQAESGTRRAASPDPAPETARAEYRRSAKSLENLLLGGERTLKRRDVAQGVGLSLFSARKLWRALGMPNFTDDDLAFTTEDLEHLKIMPKLVREGVLTEDAAISVTRAIGQMTDRMVVWQVEALVEDMVATQGITDAEARVRLVDELPHLIEPLEEMLVYSWRRQLSAGVQRLAVRAQEGLEASEEGRTGGEDDAPLPLARAVGFADLVSYTSLSRRMNEKTLARLVQTFESICAEIISVGGGRLVKTVGDEVLYIAETPTAGAEIALALSREIAADERLPEGRVAMVWGRVLSRLGDIYGPTVNLAARLTAIAEPGQVLVDELTAGVLGGDARFVLAPLSAQNVRGFGEVRPVALRRGEGTGIVLD</sequence>
<dbReference type="CDD" id="cd07302">
    <property type="entry name" value="CHD"/>
    <property type="match status" value="1"/>
</dbReference>
<dbReference type="InterPro" id="IPR029787">
    <property type="entry name" value="Nucleotide_cyclase"/>
</dbReference>
<name>A0ABU5T531_9MICC</name>
<dbReference type="EMBL" id="JAYGGQ010000004">
    <property type="protein sequence ID" value="MEA5454703.1"/>
    <property type="molecule type" value="Genomic_DNA"/>
</dbReference>
<reference evidence="4 5" key="1">
    <citation type="submission" date="2023-12" db="EMBL/GenBank/DDBJ databases">
        <title>Sinomonas terricola sp. nov, isolated from litchi orchard soil in Guangdong, PR China.</title>
        <authorList>
            <person name="Jiaxin W."/>
            <person name="Yang Z."/>
            <person name="Honghui Z."/>
        </authorList>
    </citation>
    <scope>NUCLEOTIDE SEQUENCE [LARGE SCALE GENOMIC DNA]</scope>
    <source>
        <strain evidence="4 5">JGH33</strain>
    </source>
</reference>
<feature type="region of interest" description="Disordered" evidence="2">
    <location>
        <begin position="1"/>
        <end position="36"/>
    </location>
</feature>
<dbReference type="InterPro" id="IPR050697">
    <property type="entry name" value="Adenylyl/Guanylyl_Cyclase_3/4"/>
</dbReference>
<comment type="caution">
    <text evidence="4">The sequence shown here is derived from an EMBL/GenBank/DDBJ whole genome shotgun (WGS) entry which is preliminary data.</text>
</comment>
<dbReference type="PANTHER" id="PTHR43081">
    <property type="entry name" value="ADENYLATE CYCLASE, TERMINAL-DIFFERENTIATION SPECIFIC-RELATED"/>
    <property type="match status" value="1"/>
</dbReference>
<evidence type="ECO:0000259" key="3">
    <source>
        <dbReference type="PROSITE" id="PS50125"/>
    </source>
</evidence>
<dbReference type="PANTHER" id="PTHR43081:SF1">
    <property type="entry name" value="ADENYLATE CYCLASE, TERMINAL-DIFFERENTIATION SPECIFIC"/>
    <property type="match status" value="1"/>
</dbReference>